<dbReference type="Proteomes" id="UP000321926">
    <property type="component" value="Unassembled WGS sequence"/>
</dbReference>
<dbReference type="Pfam" id="PF08421">
    <property type="entry name" value="Methyltransf_13"/>
    <property type="match status" value="1"/>
</dbReference>
<dbReference type="InterPro" id="IPR013630">
    <property type="entry name" value="Methyltransf_Zn-bd_dom_put"/>
</dbReference>
<dbReference type="SUPFAM" id="SSF53335">
    <property type="entry name" value="S-adenosyl-L-methionine-dependent methyltransferases"/>
    <property type="match status" value="1"/>
</dbReference>
<dbReference type="EMBL" id="VRTY01000177">
    <property type="protein sequence ID" value="TXK21067.1"/>
    <property type="molecule type" value="Genomic_DNA"/>
</dbReference>
<reference evidence="3 4" key="1">
    <citation type="submission" date="2019-08" db="EMBL/GenBank/DDBJ databases">
        <authorList>
            <person name="Shi S."/>
        </authorList>
    </citation>
    <scope>NUCLEOTIDE SEQUENCE [LARGE SCALE GENOMIC DNA]</scope>
    <source>
        <strain evidence="3 4">GY10130</strain>
    </source>
</reference>
<dbReference type="Gene3D" id="3.40.50.150">
    <property type="entry name" value="Vaccinia Virus protein VP39"/>
    <property type="match status" value="1"/>
</dbReference>
<dbReference type="OrthoDB" id="9815644at2"/>
<comment type="caution">
    <text evidence="3">The sequence shown here is derived from an EMBL/GenBank/DDBJ whole genome shotgun (WGS) entry which is preliminary data.</text>
</comment>
<evidence type="ECO:0000259" key="1">
    <source>
        <dbReference type="Pfam" id="PF08421"/>
    </source>
</evidence>
<dbReference type="PANTHER" id="PTHR43861:SF5">
    <property type="entry name" value="BLL5978 PROTEIN"/>
    <property type="match status" value="1"/>
</dbReference>
<evidence type="ECO:0000313" key="4">
    <source>
        <dbReference type="Proteomes" id="UP000321926"/>
    </source>
</evidence>
<dbReference type="Gene3D" id="3.40.50.720">
    <property type="entry name" value="NAD(P)-binding Rossmann-like Domain"/>
    <property type="match status" value="1"/>
</dbReference>
<keyword evidence="3" id="KW-0808">Transferase</keyword>
<proteinExistence type="predicted"/>
<dbReference type="Pfam" id="PF13489">
    <property type="entry name" value="Methyltransf_23"/>
    <property type="match status" value="1"/>
</dbReference>
<dbReference type="InterPro" id="IPR029063">
    <property type="entry name" value="SAM-dependent_MTases_sf"/>
</dbReference>
<dbReference type="AlphaFoldDB" id="A0A5C8IIC2"/>
<dbReference type="InterPro" id="IPR038576">
    <property type="entry name" value="Methyltransf_Zn-bd_dom_put_sf"/>
</dbReference>
<dbReference type="GO" id="GO:0032259">
    <property type="term" value="P:methylation"/>
    <property type="evidence" value="ECO:0007669"/>
    <property type="project" value="UniProtKB-KW"/>
</dbReference>
<evidence type="ECO:0000259" key="2">
    <source>
        <dbReference type="Pfam" id="PF08484"/>
    </source>
</evidence>
<feature type="domain" description="C-methyltransferase" evidence="2">
    <location>
        <begin position="244"/>
        <end position="404"/>
    </location>
</feature>
<organism evidence="3 4">
    <name type="scientific">Pontibacter qinzhouensis</name>
    <dbReference type="NCBI Taxonomy" id="2603253"/>
    <lineage>
        <taxon>Bacteria</taxon>
        <taxon>Pseudomonadati</taxon>
        <taxon>Bacteroidota</taxon>
        <taxon>Cytophagia</taxon>
        <taxon>Cytophagales</taxon>
        <taxon>Hymenobacteraceae</taxon>
        <taxon>Pontibacter</taxon>
    </lineage>
</organism>
<keyword evidence="3" id="KW-0489">Methyltransferase</keyword>
<accession>A0A5C8IIC2</accession>
<dbReference type="Gene3D" id="6.20.50.110">
    <property type="entry name" value="Methyltransferase, zinc-binding domain"/>
    <property type="match status" value="1"/>
</dbReference>
<name>A0A5C8IIC2_9BACT</name>
<dbReference type="Gene3D" id="6.10.250.3100">
    <property type="match status" value="1"/>
</dbReference>
<dbReference type="RefSeq" id="WP_147924236.1">
    <property type="nucleotide sequence ID" value="NZ_VRTY01000177.1"/>
</dbReference>
<protein>
    <submittedName>
        <fullName evidence="3">Class I SAM-dependent methyltransferase</fullName>
    </submittedName>
</protein>
<keyword evidence="4" id="KW-1185">Reference proteome</keyword>
<dbReference type="InterPro" id="IPR013691">
    <property type="entry name" value="MeTrfase_14"/>
</dbReference>
<dbReference type="PANTHER" id="PTHR43861">
    <property type="entry name" value="TRANS-ACONITATE 2-METHYLTRANSFERASE-RELATED"/>
    <property type="match status" value="1"/>
</dbReference>
<dbReference type="Pfam" id="PF08484">
    <property type="entry name" value="Methyltransf_14"/>
    <property type="match status" value="1"/>
</dbReference>
<sequence length="416" mass="47537">MECRFCKTPLHNKFVDLINCPPSNSFLSREQLNEPEVYYPLTIYACDNCHLVQVDEHKKATDIFNNEYVYFSSYSKSWVEHARKYAYAMIERFGYNKDSYVIEIASNDGYLLQHFKDKGVPVLGVEPTQNTANAAILKGIPTISEYFGSDFGLKLSRRRQKGNLLIGNNVLAHVPDIDDFVEGLKLALRKDGVITMEFPHLLRLVEDCQFDTIYHEHFSYLSFTTVKRIFEAHALEMFDVEELPTHGGSLRIFAKHKKDKNKEISARVGALLAKEEAAGITTTDYYANFQERVDKIKYDTLDFLISRKREGKKVIAYGAAAKGNTLLNYAGIKGNDLIQFVVDAAPSKQGKFMPGSHIPVYNEEKIRQFKPDYIVILPWNLKEEIMEQLAYVGEWGCKFVAFVPEVNVYETNIAIA</sequence>
<evidence type="ECO:0000313" key="3">
    <source>
        <dbReference type="EMBL" id="TXK21067.1"/>
    </source>
</evidence>
<gene>
    <name evidence="3" type="ORF">FVR03_23605</name>
</gene>
<dbReference type="GO" id="GO:0008168">
    <property type="term" value="F:methyltransferase activity"/>
    <property type="evidence" value="ECO:0007669"/>
    <property type="project" value="UniProtKB-KW"/>
</dbReference>
<feature type="domain" description="Methyltransferase putative zinc binding" evidence="1">
    <location>
        <begin position="3"/>
        <end position="64"/>
    </location>
</feature>